<dbReference type="EMBL" id="CP045929">
    <property type="protein sequence ID" value="QGK69188.1"/>
    <property type="molecule type" value="Genomic_DNA"/>
</dbReference>
<dbReference type="Gene3D" id="3.10.180.10">
    <property type="entry name" value="2,3-Dihydroxybiphenyl 1,2-Dioxygenase, domain 1"/>
    <property type="match status" value="1"/>
</dbReference>
<protein>
    <submittedName>
        <fullName evidence="2">VOC family protein</fullName>
    </submittedName>
</protein>
<gene>
    <name evidence="2" type="ORF">GIY23_06245</name>
</gene>
<accession>A0A5Q3Q3K3</accession>
<name>A0A5Q3Q3K3_9PSEU</name>
<dbReference type="PANTHER" id="PTHR35908">
    <property type="entry name" value="HYPOTHETICAL FUSION PROTEIN"/>
    <property type="match status" value="1"/>
</dbReference>
<dbReference type="PANTHER" id="PTHR35908:SF1">
    <property type="entry name" value="CONSERVED PROTEIN"/>
    <property type="match status" value="1"/>
</dbReference>
<evidence type="ECO:0000313" key="3">
    <source>
        <dbReference type="Proteomes" id="UP000371041"/>
    </source>
</evidence>
<dbReference type="RefSeq" id="WP_154075788.1">
    <property type="nucleotide sequence ID" value="NZ_CP045929.1"/>
</dbReference>
<organism evidence="2 3">
    <name type="scientific">Allosaccharopolyspora coralli</name>
    <dbReference type="NCBI Taxonomy" id="2665642"/>
    <lineage>
        <taxon>Bacteria</taxon>
        <taxon>Bacillati</taxon>
        <taxon>Actinomycetota</taxon>
        <taxon>Actinomycetes</taxon>
        <taxon>Pseudonocardiales</taxon>
        <taxon>Pseudonocardiaceae</taxon>
        <taxon>Allosaccharopolyspora</taxon>
    </lineage>
</organism>
<dbReference type="AlphaFoldDB" id="A0A5Q3Q3K3"/>
<dbReference type="PROSITE" id="PS51819">
    <property type="entry name" value="VOC"/>
    <property type="match status" value="1"/>
</dbReference>
<dbReference type="CDD" id="cd06587">
    <property type="entry name" value="VOC"/>
    <property type="match status" value="1"/>
</dbReference>
<feature type="domain" description="VOC" evidence="1">
    <location>
        <begin position="4"/>
        <end position="115"/>
    </location>
</feature>
<reference evidence="3" key="1">
    <citation type="submission" date="2019-11" db="EMBL/GenBank/DDBJ databases">
        <title>The complete genome sequence of Saccharopolyspora sp. E2A.</title>
        <authorList>
            <person name="Zhang G."/>
        </authorList>
    </citation>
    <scope>NUCLEOTIDE SEQUENCE [LARGE SCALE GENOMIC DNA]</scope>
    <source>
        <strain evidence="3">E2A</strain>
    </source>
</reference>
<keyword evidence="3" id="KW-1185">Reference proteome</keyword>
<dbReference type="KEGG" id="sace:GIY23_06245"/>
<sequence length="129" mass="14224">MKLSWEALTIDARDPSACAHWWAETLGWEVVSETSAGVEVRCPGSATASLFFVPVTDEKITKNRLHLDLYAEDQAAAVEQLRARGAERVDIGQGEDADCVVLRDPEGNEFCLLEPREGADTIDPEEHRA</sequence>
<dbReference type="InterPro" id="IPR029068">
    <property type="entry name" value="Glyas_Bleomycin-R_OHBP_Dase"/>
</dbReference>
<dbReference type="InterPro" id="IPR037523">
    <property type="entry name" value="VOC_core"/>
</dbReference>
<dbReference type="Pfam" id="PF18029">
    <property type="entry name" value="Glyoxalase_6"/>
    <property type="match status" value="1"/>
</dbReference>
<dbReference type="Proteomes" id="UP000371041">
    <property type="component" value="Chromosome"/>
</dbReference>
<evidence type="ECO:0000313" key="2">
    <source>
        <dbReference type="EMBL" id="QGK69188.1"/>
    </source>
</evidence>
<evidence type="ECO:0000259" key="1">
    <source>
        <dbReference type="PROSITE" id="PS51819"/>
    </source>
</evidence>
<dbReference type="SUPFAM" id="SSF54593">
    <property type="entry name" value="Glyoxalase/Bleomycin resistance protein/Dihydroxybiphenyl dioxygenase"/>
    <property type="match status" value="1"/>
</dbReference>
<dbReference type="InterPro" id="IPR041581">
    <property type="entry name" value="Glyoxalase_6"/>
</dbReference>
<proteinExistence type="predicted"/>